<evidence type="ECO:0000256" key="1">
    <source>
        <dbReference type="ARBA" id="ARBA00004613"/>
    </source>
</evidence>
<keyword evidence="6" id="KW-1185">Reference proteome</keyword>
<organism evidence="5">
    <name type="scientific">Danio rerio</name>
    <name type="common">Zebrafish</name>
    <name type="synonym">Brachydanio rerio</name>
    <dbReference type="NCBI Taxonomy" id="7955"/>
    <lineage>
        <taxon>Eukaryota</taxon>
        <taxon>Metazoa</taxon>
        <taxon>Chordata</taxon>
        <taxon>Craniata</taxon>
        <taxon>Vertebrata</taxon>
        <taxon>Euteleostomi</taxon>
        <taxon>Actinopterygii</taxon>
        <taxon>Neopterygii</taxon>
        <taxon>Teleostei</taxon>
        <taxon>Ostariophysi</taxon>
        <taxon>Cypriniformes</taxon>
        <taxon>Danionidae</taxon>
        <taxon>Danioninae</taxon>
        <taxon>Danio</taxon>
    </lineage>
</organism>
<dbReference type="AGR" id="ZFIN:ZDB-GENE-071004-7"/>
<keyword evidence="3" id="KW-0964">Secreted</keyword>
<reference evidence="7" key="11">
    <citation type="journal article" date="2023" name="HGG Adv.">
        <title>Clinical, genetic, epidemiologic, evolutionary, and functional delineation of TSPEAR-related autosomal recessive ectodermal dysplasia 14.</title>
        <authorList>
            <consortium name="Genomics England Research Consortium"/>
            <consortium name="Solve-RD consortium"/>
            <person name="Jackson A."/>
            <person name="Lin S.J."/>
            <person name="Jones E.A."/>
            <person name="Chandler K.E."/>
            <person name="Orr D."/>
            <person name="Moss C."/>
            <person name="Haider Z."/>
            <person name="Ryan G."/>
            <person name="Holden S."/>
            <person name="Harrison M."/>
            <person name="Burrows N."/>
            <person name="Jones W.D."/>
            <person name="Loveless M."/>
            <person name="Petree C."/>
            <person name="Stewart H."/>
            <person name="Low K."/>
            <person name="Donnelly D."/>
            <person name="Lovell S."/>
            <person name="Drosou K."/>
            <person name="null"/>
            <person name="null"/>
            <person name="Varshney G.K."/>
            <person name="Banka S."/>
        </authorList>
    </citation>
    <scope>NUCLEOTIDE SEQUENCE</scope>
</reference>
<reference evidence="5" key="1">
    <citation type="journal article" date="2002" name="Proc. Natl. Acad. Sci. U.S.A.">
        <title>Generation and initial analysis of more than 15,000 full-length human and mouse cDNA sequences.</title>
        <authorList>
            <consortium name="Mammalian Gene Collection Program Team"/>
            <person name="Strausberg R.L."/>
            <person name="Feingold E.A."/>
            <person name="Grouse L.H."/>
            <person name="Derge J.G."/>
            <person name="Klausner R.D."/>
            <person name="Collins F.S."/>
            <person name="Wagner L."/>
            <person name="Shenmen C.M."/>
            <person name="Schuler G.D."/>
            <person name="Altschul S.F."/>
            <person name="Zeeberg B."/>
            <person name="Buetow K.H."/>
            <person name="Schaefer C.F."/>
            <person name="Bhat N.K."/>
            <person name="Hopkins R.F."/>
            <person name="Jordan H."/>
            <person name="Moore T."/>
            <person name="Max S.I."/>
            <person name="Wang J."/>
            <person name="Hsieh F."/>
            <person name="Diatchenko L."/>
            <person name="Marusina K."/>
            <person name="Farmer A.A."/>
            <person name="Rubin G.M."/>
            <person name="Hong L."/>
            <person name="Stapleton M."/>
            <person name="Soares M.B."/>
            <person name="Bonaldo M.F."/>
            <person name="Casavant T.L."/>
            <person name="Scheetz T.E."/>
            <person name="Brownstein M.J."/>
            <person name="Usdin T.B."/>
            <person name="Toshiyuki S."/>
            <person name="Carninci P."/>
            <person name="Prange C."/>
            <person name="Raha S.S."/>
            <person name="Loquellano N.A."/>
            <person name="Peters G.J."/>
            <person name="Abramson R.D."/>
            <person name="Mullahy S.J."/>
            <person name="Bosak S.A."/>
            <person name="McEwan P.J."/>
            <person name="McKernan K.J."/>
            <person name="Malek J.A."/>
            <person name="Gunaratne P.H."/>
            <person name="Richards S."/>
            <person name="Worley K.C."/>
            <person name="Hale S."/>
            <person name="Garcia A.M."/>
            <person name="Gay L.J."/>
            <person name="Hulyk S.W."/>
            <person name="Villalon D.K."/>
            <person name="Muzny D.M."/>
            <person name="Sodergren E.J."/>
            <person name="Lu X."/>
            <person name="Gibbs R.A."/>
            <person name="Fahey J."/>
            <person name="Helton E."/>
            <person name="Ketteman M."/>
            <person name="Madan A."/>
            <person name="Rodrigues S."/>
            <person name="Sanchez A."/>
            <person name="Whiting M."/>
            <person name="Madan A."/>
            <person name="Young A.C."/>
            <person name="Shevchenko Y."/>
            <person name="Bouffard G.G."/>
            <person name="Blakesley R.W."/>
            <person name="Touchman J.W."/>
            <person name="Green E.D."/>
            <person name="Dickson M.C."/>
            <person name="Rodriguez A.C."/>
            <person name="Grimwood J."/>
            <person name="Schmutz J."/>
            <person name="Myers R.M."/>
            <person name="Butterfield Y.S."/>
            <person name="Krzywinski M.I."/>
            <person name="Skalska U."/>
            <person name="Smailus D.E."/>
            <person name="Schnerch A."/>
            <person name="Schein J.E."/>
            <person name="Jones S.J."/>
            <person name="Marra M.A."/>
        </authorList>
    </citation>
    <scope>NUCLEOTIDE SEQUENCE</scope>
    <source>
        <tissue evidence="5">Whole</tissue>
    </source>
</reference>
<dbReference type="PROSITE" id="PS00247">
    <property type="entry name" value="HBGF_FGF"/>
    <property type="match status" value="1"/>
</dbReference>
<dbReference type="PRINTS" id="PR00262">
    <property type="entry name" value="IL1HBGF"/>
</dbReference>
<evidence type="ECO:0000313" key="6">
    <source>
        <dbReference type="Proteomes" id="UP000000437"/>
    </source>
</evidence>
<dbReference type="KEGG" id="dre:100005049"/>
<accession>A7YT71</accession>
<reference evidence="7" key="5">
    <citation type="journal article" date="2016" name="Diabetes">
        <title>FGF1 Mediates Overnutrition-Induced Compensatory beta-Cell Differentiation.</title>
        <authorList>
            <person name="Li M."/>
            <person name="Page-McCaw P."/>
            <person name="Chen W."/>
        </authorList>
    </citation>
    <scope>NUCLEOTIDE SEQUENCE</scope>
</reference>
<reference evidence="7" key="6">
    <citation type="journal article" date="2018" name="Dis. Model. Mech.">
        <title>Generation of a double binary transgenic zebrafish model to study myeloid gene regulation in response to oncogene activation in melanocytes.</title>
        <authorList>
            <person name="Kenyon A."/>
            <person name="Gavriouchkina D."/>
            <person name="Zorman J."/>
            <person name="Chong-Morrison V."/>
            <person name="Napolitani G."/>
            <person name="Cerundolo V."/>
            <person name="Sauka-Spengler T."/>
        </authorList>
    </citation>
    <scope>NUCLEOTIDE SEQUENCE</scope>
</reference>
<dbReference type="GO" id="GO:0030334">
    <property type="term" value="P:regulation of cell migration"/>
    <property type="evidence" value="ECO:0000318"/>
    <property type="project" value="GO_Central"/>
</dbReference>
<dbReference type="GO" id="GO:0005737">
    <property type="term" value="C:cytoplasm"/>
    <property type="evidence" value="ECO:0000318"/>
    <property type="project" value="GO_Central"/>
</dbReference>
<dbReference type="GO" id="GO:0005615">
    <property type="term" value="C:extracellular space"/>
    <property type="evidence" value="ECO:0000318"/>
    <property type="project" value="GO_Central"/>
</dbReference>
<evidence type="ECO:0000313" key="8">
    <source>
        <dbReference type="ZFIN" id="ZDB-GENE-071004-7"/>
    </source>
</evidence>
<dbReference type="PANTHER" id="PTHR11486">
    <property type="entry name" value="FIBROBLAST GROWTH FACTOR"/>
    <property type="match status" value="1"/>
</dbReference>
<dbReference type="GO" id="GO:0008543">
    <property type="term" value="P:fibroblast growth factor receptor signaling pathway"/>
    <property type="evidence" value="ECO:0000318"/>
    <property type="project" value="GO_Central"/>
</dbReference>
<name>A7YT71_DANRE</name>
<dbReference type="GeneID" id="100005049"/>
<dbReference type="InterPro" id="IPR002209">
    <property type="entry name" value="Fibroblast_GF_fam"/>
</dbReference>
<dbReference type="EMBL" id="BC115309">
    <property type="protein sequence ID" value="AAI15310.1"/>
    <property type="molecule type" value="mRNA"/>
</dbReference>
<evidence type="ECO:0000256" key="3">
    <source>
        <dbReference type="ARBA" id="ARBA00022525"/>
    </source>
</evidence>
<dbReference type="PRINTS" id="PR00263">
    <property type="entry name" value="HBGFFGF"/>
</dbReference>
<dbReference type="Gene3D" id="2.80.10.50">
    <property type="match status" value="1"/>
</dbReference>
<reference evidence="7" key="4">
    <citation type="journal article" date="2016" name="Development">
        <title>Fgf signalling controls diverse aspects of fin regeneration.</title>
        <authorList>
            <person name="Shibata E."/>
            <person name="Yokota Y."/>
            <person name="Horita N."/>
            <person name="Kudo A."/>
            <person name="Abe G."/>
            <person name="Kawakami K."/>
            <person name="Kawakami A."/>
        </authorList>
    </citation>
    <scope>NUCLEOTIDE SEQUENCE</scope>
</reference>
<dbReference type="GO" id="GO:0022008">
    <property type="term" value="P:neurogenesis"/>
    <property type="evidence" value="ECO:0000318"/>
    <property type="project" value="GO_Central"/>
</dbReference>
<dbReference type="GO" id="GO:0005634">
    <property type="term" value="C:nucleus"/>
    <property type="evidence" value="ECO:0000318"/>
    <property type="project" value="GO_Central"/>
</dbReference>
<dbReference type="Pfam" id="PF00167">
    <property type="entry name" value="FGF"/>
    <property type="match status" value="1"/>
</dbReference>
<dbReference type="GO" id="GO:0043410">
    <property type="term" value="P:positive regulation of MAPK cascade"/>
    <property type="evidence" value="ECO:0000318"/>
    <property type="project" value="GO_Central"/>
</dbReference>
<dbReference type="SUPFAM" id="SSF50353">
    <property type="entry name" value="Cytokine"/>
    <property type="match status" value="1"/>
</dbReference>
<reference evidence="7" key="12">
    <citation type="submission" date="2025-04" db="UniProtKB">
        <authorList>
            <consortium name="RefSeq"/>
        </authorList>
    </citation>
    <scope>IDENTIFICATION</scope>
</reference>
<dbReference type="ZFIN" id="ZDB-GENE-071004-7">
    <property type="gene designation" value="fgf1b"/>
</dbReference>
<reference evidence="7" key="7">
    <citation type="journal article" date="2018" name="Elife">
        <title>The flow responsive transcription factor Klf2 is required for myocardial wall integrity by modulating Fgf signaling.</title>
        <authorList>
            <person name="Rasouli S.J."/>
            <person name="El-Brolosy M."/>
            <person name="Tsedeke A.T."/>
            <person name="Bensimon-Brito A."/>
            <person name="Ghanbari P."/>
            <person name="Maischein H.M."/>
            <person name="Kuenne C."/>
            <person name="Stainier D.Y."/>
        </authorList>
    </citation>
    <scope>NUCLEOTIDE SEQUENCE</scope>
</reference>
<dbReference type="CTD" id="100005049"/>
<evidence type="ECO:0000256" key="4">
    <source>
        <dbReference type="RuleBase" id="RU049442"/>
    </source>
</evidence>
<evidence type="ECO:0000313" key="7">
    <source>
        <dbReference type="RefSeq" id="NP_001098748.1"/>
    </source>
</evidence>
<dbReference type="GO" id="GO:0008284">
    <property type="term" value="P:positive regulation of cell population proliferation"/>
    <property type="evidence" value="ECO:0000318"/>
    <property type="project" value="GO_Central"/>
</dbReference>
<reference evidence="5" key="2">
    <citation type="submission" date="2006-04" db="EMBL/GenBank/DDBJ databases">
        <authorList>
            <consortium name="NIH MGC Project"/>
        </authorList>
    </citation>
    <scope>NUCLEOTIDE SEQUENCE</scope>
    <source>
        <tissue evidence="5">Whole</tissue>
    </source>
</reference>
<dbReference type="AlphaFoldDB" id="A7YT71"/>
<dbReference type="CDD" id="cd23304">
    <property type="entry name" value="beta-trefoil_FGF1-like"/>
    <property type="match status" value="1"/>
</dbReference>
<sequence>MTERDFTAFALLSSTTDNRDTKHNSLIKLHCRNGGFHLRILPSGTVDASRQDNDINTLLKVKAVKAGVVAIRGHETGLYLAMDKCGRLYGTAVLNEECFFIEKMEENHYNTYRSQRYQDNGDWFVGIRKNGRTKDGSRTHKGQNAVYFLPIPVDGSVQ</sequence>
<comment type="similarity">
    <text evidence="2 4">Belongs to the heparin-binding growth factors family.</text>
</comment>
<reference evidence="7" key="10">
    <citation type="journal article" date="2022" name="Cell Rep.">
        <title>Myostatin is a negative regulator of adult neurogenesis after spinal cord injury in zebrafish.</title>
        <authorList>
            <person name="Saraswathy V.M."/>
            <person name="Zhou L."/>
            <person name="McAdow A.R."/>
            <person name="Burris B."/>
            <person name="Dogra D."/>
            <person name="Reischauer S."/>
            <person name="Mokalled M.H."/>
        </authorList>
    </citation>
    <scope>NUCLEOTIDE SEQUENCE</scope>
</reference>
<gene>
    <name evidence="7 8" type="primary">fgf1b</name>
    <name evidence="5 7" type="ORF">zgc:136885</name>
</gene>
<dbReference type="InterPro" id="IPR008996">
    <property type="entry name" value="IL1/FGF"/>
</dbReference>
<dbReference type="RefSeq" id="NP_001098748.1">
    <property type="nucleotide sequence ID" value="NM_001105278.1"/>
</dbReference>
<dbReference type="OrthoDB" id="5987799at2759"/>
<evidence type="ECO:0000313" key="5">
    <source>
        <dbReference type="EMBL" id="AAI15310.1"/>
    </source>
</evidence>
<evidence type="ECO:0000256" key="2">
    <source>
        <dbReference type="ARBA" id="ARBA00007936"/>
    </source>
</evidence>
<reference evidence="7" key="8">
    <citation type="journal article" date="2019" name="Cell Rep.">
        <title>A 3D Atlas of Hematopoietic Stem and Progenitor Cell Expansion by Multi-dimensional RNA-Seq Analysis.</title>
        <authorList>
            <person name="Xue Y."/>
            <person name="Liu D."/>
            <person name="Cui G."/>
            <person name="Ding Y."/>
            <person name="Ai D."/>
            <person name="Gao S."/>
            <person name="Zhang Y."/>
            <person name="Suo S."/>
            <person name="Wang X."/>
            <person name="Lv P."/>
            <person name="Zhou C."/>
            <person name="Li Y."/>
            <person name="Chen X."/>
            <person name="Peng G."/>
            <person name="Jing N."/>
            <person name="Han J.J."/>
            <person name="Liu F."/>
        </authorList>
    </citation>
    <scope>NUCLEOTIDE SEQUENCE</scope>
</reference>
<comment type="subcellular location">
    <subcellularLocation>
        <location evidence="1">Secreted</location>
    </subcellularLocation>
</comment>
<dbReference type="Proteomes" id="UP000000437">
    <property type="component" value="Chromosome 21"/>
</dbReference>
<dbReference type="GO" id="GO:0005104">
    <property type="term" value="F:fibroblast growth factor receptor binding"/>
    <property type="evidence" value="ECO:0000318"/>
    <property type="project" value="GO_Central"/>
</dbReference>
<reference evidence="6" key="3">
    <citation type="journal article" date="2013" name="Nature">
        <title>The zebrafish reference genome sequence and its relationship to the human genome.</title>
        <authorList>
            <consortium name="Genome Reference Consortium Zebrafish"/>
            <person name="Howe K."/>
            <person name="Clark M.D."/>
            <person name="Torroja C.F."/>
            <person name="Torrance J."/>
            <person name="Berthelot C."/>
            <person name="Muffato M."/>
            <person name="Collins J.E."/>
            <person name="Humphray S."/>
            <person name="McLaren K."/>
            <person name="Matthews L."/>
            <person name="McLaren S."/>
            <person name="Sealy I."/>
            <person name="Caccamo M."/>
            <person name="Churcher C."/>
            <person name="Scott C."/>
            <person name="Barrett J.C."/>
            <person name="Koch R."/>
            <person name="Rauch G.J."/>
            <person name="White S."/>
            <person name="Chow W."/>
            <person name="Kilian B."/>
            <person name="Quintais L.T."/>
            <person name="Guerra-Assuncao J.A."/>
            <person name="Zhou Y."/>
            <person name="Gu Y."/>
            <person name="Yen J."/>
            <person name="Vogel J.H."/>
            <person name="Eyre T."/>
            <person name="Redmond S."/>
            <person name="Banerjee R."/>
            <person name="Chi J."/>
            <person name="Fu B."/>
            <person name="Langley E."/>
            <person name="Maguire S.F."/>
            <person name="Laird G.K."/>
            <person name="Lloyd D."/>
            <person name="Kenyon E."/>
            <person name="Donaldson S."/>
            <person name="Sehra H."/>
            <person name="Almeida-King J."/>
            <person name="Loveland J."/>
            <person name="Trevanion S."/>
            <person name="Jones M."/>
            <person name="Quail M."/>
            <person name="Willey D."/>
            <person name="Hunt A."/>
            <person name="Burton J."/>
            <person name="Sims S."/>
            <person name="McLay K."/>
            <person name="Plumb B."/>
            <person name="Davis J."/>
            <person name="Clee C."/>
            <person name="Oliver K."/>
            <person name="Clark R."/>
            <person name="Riddle C."/>
            <person name="Elliot D."/>
            <person name="Eliott D."/>
            <person name="Threadgold G."/>
            <person name="Harden G."/>
            <person name="Ware D."/>
            <person name="Begum S."/>
            <person name="Mortimore B."/>
            <person name="Mortimer B."/>
            <person name="Kerry G."/>
            <person name="Heath P."/>
            <person name="Phillimore B."/>
            <person name="Tracey A."/>
            <person name="Corby N."/>
            <person name="Dunn M."/>
            <person name="Johnson C."/>
            <person name="Wood J."/>
            <person name="Clark S."/>
            <person name="Pelan S."/>
            <person name="Griffiths G."/>
            <person name="Smith M."/>
            <person name="Glithero R."/>
            <person name="Howden P."/>
            <person name="Barker N."/>
            <person name="Lloyd C."/>
            <person name="Stevens C."/>
            <person name="Harley J."/>
            <person name="Holt K."/>
            <person name="Panagiotidis G."/>
            <person name="Lovell J."/>
            <person name="Beasley H."/>
            <person name="Henderson C."/>
            <person name="Gordon D."/>
            <person name="Auger K."/>
            <person name="Wright D."/>
            <person name="Collins J."/>
            <person name="Raisen C."/>
            <person name="Dyer L."/>
            <person name="Leung K."/>
            <person name="Robertson L."/>
            <person name="Ambridge K."/>
            <person name="Leongamornlert D."/>
            <person name="McGuire S."/>
            <person name="Gilderthorp R."/>
            <person name="Griffiths C."/>
            <person name="Manthravadi D."/>
            <person name="Nichol S."/>
            <person name="Barker G."/>
            <person name="Whitehead S."/>
            <person name="Kay M."/>
            <person name="Brown J."/>
            <person name="Murnane C."/>
            <person name="Gray E."/>
            <person name="Humphries M."/>
            <person name="Sycamore N."/>
            <person name="Barker D."/>
            <person name="Saunders D."/>
            <person name="Wallis J."/>
            <person name="Babbage A."/>
            <person name="Hammond S."/>
            <person name="Mashreghi-Mohammadi M."/>
            <person name="Barr L."/>
            <person name="Martin S."/>
            <person name="Wray P."/>
            <person name="Ellington A."/>
            <person name="Matthews N."/>
            <person name="Ellwood M."/>
            <person name="Woodmansey R."/>
            <person name="Clark G."/>
            <person name="Cooper J."/>
            <person name="Cooper J."/>
            <person name="Tromans A."/>
            <person name="Grafham D."/>
            <person name="Skuce C."/>
            <person name="Pandian R."/>
            <person name="Andrews R."/>
            <person name="Harrison E."/>
            <person name="Kimberley A."/>
            <person name="Garnett J."/>
            <person name="Fosker N."/>
            <person name="Hall R."/>
            <person name="Garner P."/>
            <person name="Kelly D."/>
            <person name="Bird C."/>
            <person name="Palmer S."/>
            <person name="Gehring I."/>
            <person name="Berger A."/>
            <person name="Dooley C.M."/>
            <person name="Ersan-Urun Z."/>
            <person name="Eser C."/>
            <person name="Geiger H."/>
            <person name="Geisler M."/>
            <person name="Karotki L."/>
            <person name="Kirn A."/>
            <person name="Konantz J."/>
            <person name="Konantz M."/>
            <person name="Oberlander M."/>
            <person name="Rudolph-Geiger S."/>
            <person name="Teucke M."/>
            <person name="Lanz C."/>
            <person name="Raddatz G."/>
            <person name="Osoegawa K."/>
            <person name="Zhu B."/>
            <person name="Rapp A."/>
            <person name="Widaa S."/>
            <person name="Langford C."/>
            <person name="Yang F."/>
            <person name="Schuster S.C."/>
            <person name="Carter N.P."/>
            <person name="Harrow J."/>
            <person name="Ning Z."/>
            <person name="Herrero J."/>
            <person name="Searle S.M."/>
            <person name="Enright A."/>
            <person name="Geisler R."/>
            <person name="Plasterk R.H."/>
            <person name="Lee C."/>
            <person name="Westerfield M."/>
            <person name="de Jong P.J."/>
            <person name="Zon L.I."/>
            <person name="Postlethwait J.H."/>
            <person name="Nusslein-Volhard C."/>
            <person name="Hubbard T.J."/>
            <person name="Roest Crollius H."/>
            <person name="Rogers J."/>
            <person name="Stemple D.L."/>
        </authorList>
    </citation>
    <scope>NUCLEOTIDE SEQUENCE [LARGE SCALE GENOMIC DNA]</scope>
</reference>
<dbReference type="GO" id="GO:0008083">
    <property type="term" value="F:growth factor activity"/>
    <property type="evidence" value="ECO:0000318"/>
    <property type="project" value="GO_Central"/>
</dbReference>
<protein>
    <recommendedName>
        <fullName evidence="4">Fibroblast growth factor</fullName>
        <shortName evidence="4">FGF</shortName>
    </recommendedName>
</protein>
<proteinExistence type="evidence at transcript level"/>
<dbReference type="PhylomeDB" id="A7YT71"/>
<dbReference type="SMART" id="SM00442">
    <property type="entry name" value="FGF"/>
    <property type="match status" value="1"/>
</dbReference>
<reference evidence="7" key="9">
    <citation type="journal article" date="2019" name="Front. Endocrinol.">
        <title>Knock-Down of Specific Thyroid Hormone Receptor Isoforms Impairs Body Plan Development in Zebrafish.</title>
        <authorList>
            <person name="Lazcano I."/>
            <person name="Rodriguez-Ortiz R."/>
            <person name="Villalobos P."/>
            <person name="Martinez-Torres A."/>
            <person name="Solis-Sainz J.C."/>
            <person name="Orozco A."/>
        </authorList>
    </citation>
    <scope>NUCLEOTIDE SEQUENCE</scope>
</reference>